<keyword evidence="3" id="KW-1185">Reference proteome</keyword>
<keyword evidence="1" id="KW-0812">Transmembrane</keyword>
<dbReference type="EMBL" id="CP000930">
    <property type="protein sequence ID" value="ABZ85193.1"/>
    <property type="molecule type" value="Genomic_DNA"/>
</dbReference>
<gene>
    <name evidence="2" type="ORF">HM1_2664</name>
</gene>
<reference evidence="2 3" key="1">
    <citation type="journal article" date="2008" name="J. Bacteriol.">
        <title>The genome of Heliobacterium modesticaldum, a phototrophic representative of the Firmicutes containing the simplest photosynthetic apparatus.</title>
        <authorList>
            <person name="Sattley W.M."/>
            <person name="Madigan M.T."/>
            <person name="Swingley W.D."/>
            <person name="Cheung P.C."/>
            <person name="Clocksin K.M."/>
            <person name="Conrad A.L."/>
            <person name="Dejesa L.C."/>
            <person name="Honchak B.M."/>
            <person name="Jung D.O."/>
            <person name="Karbach L.E."/>
            <person name="Kurdoglu A."/>
            <person name="Lahiri S."/>
            <person name="Mastrian S.D."/>
            <person name="Page L.E."/>
            <person name="Taylor H.L."/>
            <person name="Wang Z.T."/>
            <person name="Raymond J."/>
            <person name="Chen M."/>
            <person name="Blankenship R.E."/>
            <person name="Touchman J.W."/>
        </authorList>
    </citation>
    <scope>NUCLEOTIDE SEQUENCE [LARGE SCALE GENOMIC DNA]</scope>
    <source>
        <strain evidence="3">ATCC 51547 / Ice1</strain>
    </source>
</reference>
<organism evidence="2 3">
    <name type="scientific">Heliobacterium modesticaldum (strain ATCC 51547 / Ice1)</name>
    <dbReference type="NCBI Taxonomy" id="498761"/>
    <lineage>
        <taxon>Bacteria</taxon>
        <taxon>Bacillati</taxon>
        <taxon>Bacillota</taxon>
        <taxon>Clostridia</taxon>
        <taxon>Eubacteriales</taxon>
        <taxon>Heliobacteriaceae</taxon>
        <taxon>Heliomicrobium</taxon>
    </lineage>
</organism>
<proteinExistence type="predicted"/>
<dbReference type="AlphaFoldDB" id="B0TBI0"/>
<keyword evidence="1" id="KW-1133">Transmembrane helix</keyword>
<keyword evidence="1" id="KW-0472">Membrane</keyword>
<name>B0TBI0_HELMI</name>
<dbReference type="HOGENOM" id="CLU_2081575_0_0_9"/>
<dbReference type="Proteomes" id="UP000008550">
    <property type="component" value="Chromosome"/>
</dbReference>
<dbReference type="STRING" id="498761.HM1_2664"/>
<evidence type="ECO:0000313" key="3">
    <source>
        <dbReference type="Proteomes" id="UP000008550"/>
    </source>
</evidence>
<dbReference type="OrthoDB" id="2679213at2"/>
<feature type="transmembrane region" description="Helical" evidence="1">
    <location>
        <begin position="32"/>
        <end position="56"/>
    </location>
</feature>
<accession>B0TBI0</accession>
<dbReference type="RefSeq" id="WP_012283678.1">
    <property type="nucleotide sequence ID" value="NC_010337.2"/>
</dbReference>
<evidence type="ECO:0000313" key="2">
    <source>
        <dbReference type="EMBL" id="ABZ85193.1"/>
    </source>
</evidence>
<protein>
    <recommendedName>
        <fullName evidence="4">DUF485 domain-containing protein</fullName>
    </recommendedName>
</protein>
<evidence type="ECO:0000256" key="1">
    <source>
        <dbReference type="SAM" id="Phobius"/>
    </source>
</evidence>
<evidence type="ECO:0008006" key="4">
    <source>
        <dbReference type="Google" id="ProtNLM"/>
    </source>
</evidence>
<feature type="transmembrane region" description="Helical" evidence="1">
    <location>
        <begin position="68"/>
        <end position="88"/>
    </location>
</feature>
<dbReference type="KEGG" id="hmo:HM1_2664"/>
<dbReference type="eggNOG" id="COG3162">
    <property type="taxonomic scope" value="Bacteria"/>
</dbReference>
<sequence>MVGKKDEHLVHDDFDTPEEVERIFRAQRKLSFTYGFIFFLVTLAIPTLSLFSDAWYGKPIFGGMTLNYFVLAFIYHIFYIVIGLAYTLQANKLEDELLGRRVEGRVAENKKMAVKAI</sequence>